<dbReference type="EnsemblBacteria" id="AAF30836">
    <property type="protein sequence ID" value="AAF30836"/>
    <property type="gene ID" value="UU424.1"/>
</dbReference>
<dbReference type="Proteomes" id="UP000000423">
    <property type="component" value="Chromosome"/>
</dbReference>
<keyword evidence="1" id="KW-0472">Membrane</keyword>
<dbReference type="STRING" id="273119.UU424.1"/>
<feature type="transmembrane region" description="Helical" evidence="1">
    <location>
        <begin position="57"/>
        <end position="78"/>
    </location>
</feature>
<dbReference type="HOGENOM" id="CLU_187777_0_0_14"/>
<evidence type="ECO:0000256" key="1">
    <source>
        <dbReference type="SAM" id="Phobius"/>
    </source>
</evidence>
<keyword evidence="1" id="KW-1133">Transmembrane helix</keyword>
<organism evidence="2 3">
    <name type="scientific">Ureaplasma parvum serovar 3 (strain ATCC 700970)</name>
    <dbReference type="NCBI Taxonomy" id="273119"/>
    <lineage>
        <taxon>Bacteria</taxon>
        <taxon>Bacillati</taxon>
        <taxon>Mycoplasmatota</taxon>
        <taxon>Mycoplasmoidales</taxon>
        <taxon>Mycoplasmoidaceae</taxon>
        <taxon>Ureaplasma</taxon>
    </lineage>
</organism>
<sequence>MSFLASISPIIALNCCKYANDAFHSLMWKVGFLFFAESRICFYRSVACCSLNSNEFFVIHVLLLQAVATIVVWIIIIVNDNDENKIFYLFF</sequence>
<keyword evidence="1" id="KW-0812">Transmembrane</keyword>
<protein>
    <submittedName>
        <fullName evidence="2">Unique hypothetical</fullName>
    </submittedName>
</protein>
<name>Q9PQ64_UREPA</name>
<keyword evidence="3" id="KW-1185">Reference proteome</keyword>
<proteinExistence type="predicted"/>
<dbReference type="KEGG" id="uur:UU424.1"/>
<dbReference type="EMBL" id="AF222894">
    <property type="protein sequence ID" value="AAF30836.1"/>
    <property type="molecule type" value="Genomic_DNA"/>
</dbReference>
<accession>Q9PQ64</accession>
<gene>
    <name evidence="2" type="ordered locus">UU424.1</name>
</gene>
<evidence type="ECO:0000313" key="2">
    <source>
        <dbReference type="EMBL" id="AAF30836.1"/>
    </source>
</evidence>
<reference evidence="2 3" key="1">
    <citation type="journal article" date="2000" name="Nature">
        <title>The complete sequence of the mucosal pathogen Ureaplasma urealyticum.</title>
        <authorList>
            <person name="Glass J.I."/>
            <person name="Lefkowitz E.J."/>
            <person name="Glass J.S."/>
            <person name="Heiner C.R."/>
            <person name="Chen E.Y."/>
            <person name="Cassell G.H."/>
        </authorList>
    </citation>
    <scope>NUCLEOTIDE SEQUENCE [LARGE SCALE GENOMIC DNA]</scope>
    <source>
        <strain evidence="2 3">ATCC 700970</strain>
    </source>
</reference>
<dbReference type="AlphaFoldDB" id="Q9PQ64"/>
<evidence type="ECO:0000313" key="3">
    <source>
        <dbReference type="Proteomes" id="UP000000423"/>
    </source>
</evidence>